<proteinExistence type="predicted"/>
<name>A0A812QQ31_9DINO</name>
<accession>A0A812QQ31</accession>
<dbReference type="Pfam" id="PF01553">
    <property type="entry name" value="Acyltransferase"/>
    <property type="match status" value="1"/>
</dbReference>
<dbReference type="Proteomes" id="UP000604046">
    <property type="component" value="Unassembled WGS sequence"/>
</dbReference>
<dbReference type="GO" id="GO:0016746">
    <property type="term" value="F:acyltransferase activity"/>
    <property type="evidence" value="ECO:0007669"/>
    <property type="project" value="InterPro"/>
</dbReference>
<evidence type="ECO:0000313" key="3">
    <source>
        <dbReference type="EMBL" id="CAE7398407.1"/>
    </source>
</evidence>
<keyword evidence="1" id="KW-0812">Transmembrane</keyword>
<evidence type="ECO:0000256" key="1">
    <source>
        <dbReference type="SAM" id="Phobius"/>
    </source>
</evidence>
<dbReference type="SUPFAM" id="SSF69593">
    <property type="entry name" value="Glycerol-3-phosphate (1)-acyltransferase"/>
    <property type="match status" value="1"/>
</dbReference>
<protein>
    <recommendedName>
        <fullName evidence="2">Phospholipid/glycerol acyltransferase domain-containing protein</fullName>
    </recommendedName>
</protein>
<dbReference type="PANTHER" id="PTHR22753">
    <property type="entry name" value="TRANSMEMBRANE PROTEIN 68"/>
    <property type="match status" value="1"/>
</dbReference>
<feature type="transmembrane region" description="Helical" evidence="1">
    <location>
        <begin position="54"/>
        <end position="73"/>
    </location>
</feature>
<gene>
    <name evidence="3" type="ORF">SNAT2548_LOCUS21692</name>
</gene>
<reference evidence="3" key="1">
    <citation type="submission" date="2021-02" db="EMBL/GenBank/DDBJ databases">
        <authorList>
            <person name="Dougan E. K."/>
            <person name="Rhodes N."/>
            <person name="Thang M."/>
            <person name="Chan C."/>
        </authorList>
    </citation>
    <scope>NUCLEOTIDE SEQUENCE</scope>
</reference>
<keyword evidence="1" id="KW-0472">Membrane</keyword>
<dbReference type="InterPro" id="IPR002123">
    <property type="entry name" value="Plipid/glycerol_acylTrfase"/>
</dbReference>
<dbReference type="OrthoDB" id="437794at2759"/>
<dbReference type="AlphaFoldDB" id="A0A812QQ31"/>
<dbReference type="PANTHER" id="PTHR22753:SF14">
    <property type="entry name" value="MONOACYLGLYCEROL_DIACYLGLYCEROL O-ACYLTRANSFERASE"/>
    <property type="match status" value="1"/>
</dbReference>
<keyword evidence="4" id="KW-1185">Reference proteome</keyword>
<dbReference type="GO" id="GO:0016020">
    <property type="term" value="C:membrane"/>
    <property type="evidence" value="ECO:0007669"/>
    <property type="project" value="TreeGrafter"/>
</dbReference>
<feature type="domain" description="Phospholipid/glycerol acyltransferase" evidence="2">
    <location>
        <begin position="149"/>
        <end position="274"/>
    </location>
</feature>
<comment type="caution">
    <text evidence="3">The sequence shown here is derived from an EMBL/GenBank/DDBJ whole genome shotgun (WGS) entry which is preliminary data.</text>
</comment>
<keyword evidence="1" id="KW-1133">Transmembrane helix</keyword>
<sequence length="394" mass="43923">MGAMILVDVLLVAVTLLHLFVCASIVTPVDSPLKKPLVKATYKASVLLFDRKPLQVFALGTSAAIFIMLALTFSSHDLAMRTRCVAAFFTLISAPVLMKTGHMLTALGPTKAMELEQEVMNEDILNWSPPSLEVMNKMLVPYYCLFKYDVVGLERVPKYPCFYVMNHSLYGLEMPAFIHLLYLEKGIFVRGLADHFHWMGPHGPLLRQFGAVDGSRPNVDLLMANKQNVLVYPGGGQEIMKPKSAMKYELMWKERLGFARMAIKNRYPIMPCACVGNEDMLDIIFDLPMNFLKGSVSITSLPVAAPNSLQKIYFWFGEPISTEEYGGDADNTDFAREVRDKAKAAIEKGIQELQARQAADPDRFLMARIAKDIRKAQEQAGGVLKSLLGSMKAD</sequence>
<organism evidence="3 4">
    <name type="scientific">Symbiodinium natans</name>
    <dbReference type="NCBI Taxonomy" id="878477"/>
    <lineage>
        <taxon>Eukaryota</taxon>
        <taxon>Sar</taxon>
        <taxon>Alveolata</taxon>
        <taxon>Dinophyceae</taxon>
        <taxon>Suessiales</taxon>
        <taxon>Symbiodiniaceae</taxon>
        <taxon>Symbiodinium</taxon>
    </lineage>
</organism>
<evidence type="ECO:0000313" key="4">
    <source>
        <dbReference type="Proteomes" id="UP000604046"/>
    </source>
</evidence>
<dbReference type="EMBL" id="CAJNDS010002260">
    <property type="protein sequence ID" value="CAE7398407.1"/>
    <property type="molecule type" value="Genomic_DNA"/>
</dbReference>
<feature type="transmembrane region" description="Helical" evidence="1">
    <location>
        <begin position="85"/>
        <end position="104"/>
    </location>
</feature>
<dbReference type="CDD" id="cd07987">
    <property type="entry name" value="LPLAT_MGAT-like"/>
    <property type="match status" value="1"/>
</dbReference>
<evidence type="ECO:0000259" key="2">
    <source>
        <dbReference type="Pfam" id="PF01553"/>
    </source>
</evidence>